<protein>
    <submittedName>
        <fullName evidence="3">Multidrug transporter</fullName>
    </submittedName>
</protein>
<dbReference type="GO" id="GO:0030313">
    <property type="term" value="C:cell envelope"/>
    <property type="evidence" value="ECO:0007669"/>
    <property type="project" value="UniProtKB-SubCell"/>
</dbReference>
<accession>A0A1E5INN0</accession>
<dbReference type="EMBL" id="MCBT01000048">
    <property type="protein sequence ID" value="OEG72099.1"/>
    <property type="molecule type" value="Genomic_DNA"/>
</dbReference>
<dbReference type="AlphaFoldDB" id="A0A1E5INN0"/>
<evidence type="ECO:0000313" key="4">
    <source>
        <dbReference type="Proteomes" id="UP000095230"/>
    </source>
</evidence>
<keyword evidence="2" id="KW-0175">Coiled coil</keyword>
<dbReference type="Proteomes" id="UP000095230">
    <property type="component" value="Unassembled WGS sequence"/>
</dbReference>
<dbReference type="InterPro" id="IPR050465">
    <property type="entry name" value="UPF0194_transport"/>
</dbReference>
<reference evidence="3 4" key="1">
    <citation type="submission" date="2016-07" db="EMBL/GenBank/DDBJ databases">
        <title>Whole-genome of two Shewanella species isolated from a digestive organ of sea cucumber Apostichopus japonicus Selenka 1867.</title>
        <authorList>
            <person name="Hong H.-H."/>
            <person name="Choi H."/>
            <person name="Cheon S."/>
            <person name="Oh J.-S."/>
            <person name="Lee H.-G."/>
            <person name="Park C."/>
        </authorList>
    </citation>
    <scope>NUCLEOTIDE SEQUENCE [LARGE SCALE GENOMIC DNA]</scope>
    <source>
        <strain evidence="3 4">CSB03KR</strain>
    </source>
</reference>
<dbReference type="Gene3D" id="2.40.30.170">
    <property type="match status" value="1"/>
</dbReference>
<evidence type="ECO:0000313" key="3">
    <source>
        <dbReference type="EMBL" id="OEG72099.1"/>
    </source>
</evidence>
<dbReference type="PROSITE" id="PS51257">
    <property type="entry name" value="PROKAR_LIPOPROTEIN"/>
    <property type="match status" value="1"/>
</dbReference>
<proteinExistence type="predicted"/>
<dbReference type="PANTHER" id="PTHR32347:SF23">
    <property type="entry name" value="BLL5650 PROTEIN"/>
    <property type="match status" value="1"/>
</dbReference>
<gene>
    <name evidence="3" type="ORF">BEL05_03645</name>
</gene>
<comment type="caution">
    <text evidence="3">The sequence shown here is derived from an EMBL/GenBank/DDBJ whole genome shotgun (WGS) entry which is preliminary data.</text>
</comment>
<comment type="subcellular location">
    <subcellularLocation>
        <location evidence="1">Cell envelope</location>
    </subcellularLocation>
</comment>
<name>A0A1E5INN0_SHECO</name>
<dbReference type="PANTHER" id="PTHR32347">
    <property type="entry name" value="EFFLUX SYSTEM COMPONENT YKNX-RELATED"/>
    <property type="match status" value="1"/>
</dbReference>
<dbReference type="STRING" id="23.BEL05_03645"/>
<evidence type="ECO:0000256" key="2">
    <source>
        <dbReference type="ARBA" id="ARBA00023054"/>
    </source>
</evidence>
<evidence type="ECO:0000256" key="1">
    <source>
        <dbReference type="ARBA" id="ARBA00004196"/>
    </source>
</evidence>
<sequence length="345" mass="38263">MVRLLRLKIEAKMQPKHFAVALSLLLMSCLSLFTYSEPAYAEPSLLLTGKIASVESQTFTVPKAGDAWRYQIQWLLPEGTLATAGQSVVIFDKSQIANQIEQLEASLLRVTAQEQSTAIELKAAVLQAQFNLKQHRLEVEKAQLDADVPAEYIAAKEYAENQFKLLQAKSEQTKARQALAEVLEKQLASRQQLAIDKQKAKLELSQALRGLEQLELKAQISGPVLYERDPWSEKKYGVGDTVQIGRQIATIPALDRLEVAAWVNEIDVDRVKLKQAVTLRLDSQPDITFLGSINSIGKQAITQPAWGRSKWFKVGIDFNLASTNIALVPGMSVLVTAQESTHDEG</sequence>
<organism evidence="3 4">
    <name type="scientific">Shewanella colwelliana</name>
    <name type="common">Alteromonas colwelliana</name>
    <dbReference type="NCBI Taxonomy" id="23"/>
    <lineage>
        <taxon>Bacteria</taxon>
        <taxon>Pseudomonadati</taxon>
        <taxon>Pseudomonadota</taxon>
        <taxon>Gammaproteobacteria</taxon>
        <taxon>Alteromonadales</taxon>
        <taxon>Shewanellaceae</taxon>
        <taxon>Shewanella</taxon>
    </lineage>
</organism>